<comment type="caution">
    <text evidence="3">The sequence shown here is derived from an EMBL/GenBank/DDBJ whole genome shotgun (WGS) entry which is preliminary data.</text>
</comment>
<keyword evidence="2" id="KW-0732">Signal</keyword>
<organism evidence="3 4">
    <name type="scientific">Novosphingobium organovorum</name>
    <dbReference type="NCBI Taxonomy" id="2930092"/>
    <lineage>
        <taxon>Bacteria</taxon>
        <taxon>Pseudomonadati</taxon>
        <taxon>Pseudomonadota</taxon>
        <taxon>Alphaproteobacteria</taxon>
        <taxon>Sphingomonadales</taxon>
        <taxon>Sphingomonadaceae</taxon>
        <taxon>Novosphingobium</taxon>
    </lineage>
</organism>
<gene>
    <name evidence="3" type="ORF">MTR62_10115</name>
</gene>
<evidence type="ECO:0000256" key="1">
    <source>
        <dbReference type="SAM" id="MobiDB-lite"/>
    </source>
</evidence>
<feature type="signal peptide" evidence="2">
    <location>
        <begin position="1"/>
        <end position="21"/>
    </location>
</feature>
<evidence type="ECO:0000313" key="4">
    <source>
        <dbReference type="Proteomes" id="UP001162881"/>
    </source>
</evidence>
<keyword evidence="4" id="KW-1185">Reference proteome</keyword>
<evidence type="ECO:0000256" key="2">
    <source>
        <dbReference type="SAM" id="SignalP"/>
    </source>
</evidence>
<feature type="chain" id="PRO_5045685091" description="Lytic transglycosylase domain-containing protein" evidence="2">
    <location>
        <begin position="22"/>
        <end position="630"/>
    </location>
</feature>
<evidence type="ECO:0000313" key="3">
    <source>
        <dbReference type="EMBL" id="MCJ2183046.1"/>
    </source>
</evidence>
<dbReference type="RefSeq" id="WP_244020180.1">
    <property type="nucleotide sequence ID" value="NZ_JALHLF010000033.1"/>
</dbReference>
<protein>
    <recommendedName>
        <fullName evidence="5">Lytic transglycosylase domain-containing protein</fullName>
    </recommendedName>
</protein>
<dbReference type="Proteomes" id="UP001162881">
    <property type="component" value="Unassembled WGS sequence"/>
</dbReference>
<feature type="compositionally biased region" description="Low complexity" evidence="1">
    <location>
        <begin position="52"/>
        <end position="70"/>
    </location>
</feature>
<sequence>MRAAVLLAGAALTLTSAWAVAQDAPESLLPKMFQDPAPTQSAAPRPRPSPVRRPATPAVSAAPATSASATPVVQALPQAVASDARSDAAAGTADSGLHLTRLPTIEELAKMSPEDFESLIGRKVEFDMPPQARRAMSAVGVFDSSEGGLASDSLARANADLVRLALAGDKGRLVSRWGHIALRRALLSRLSAPPGMSPQDFLALRVALLLRMGEYDAARALLQGIDIANYSPAIVDQTLAVYLGTADMTGICPVMATQGSLRDDSEWDAARAICEAYRGNSTSALSRLDRDMRKGDMPRIDVLLAQRYAGAAGQSRRAVTIEWDEVKDMTPWRYALARAVGIAPPASLMKPNAQRYDAVTALAPMVGLEKRAGAASRAAQSGVLSNAALVDLYAQLYADPDTGDTWQGRAEQLRDAYSLTASADRIAAMRSLWSDLGRSGNAYGGAVLTAAAAARILPSADLASDAPDLIGSMLSAGYDANAARWSRVVERGSRAWALIALSAPSGANAASKGDVDSFVNADDSAGKRQAGFLVAGLAGLGRLPRSTAMSYSNDLGLVLDGETRWTRAIDAAADRGDAASVVILAGFGMQGSRWQRMTPRYLFHIVASLDKVGMGAEARMIAAEAIARTG</sequence>
<dbReference type="EMBL" id="JALHLF010000033">
    <property type="protein sequence ID" value="MCJ2183046.1"/>
    <property type="molecule type" value="Genomic_DNA"/>
</dbReference>
<accession>A0ABT0BE27</accession>
<evidence type="ECO:0008006" key="5">
    <source>
        <dbReference type="Google" id="ProtNLM"/>
    </source>
</evidence>
<proteinExistence type="predicted"/>
<reference evidence="3" key="1">
    <citation type="submission" date="2022-03" db="EMBL/GenBank/DDBJ databases">
        <title>Identification of a novel bacterium isolated from mangrove sediments.</title>
        <authorList>
            <person name="Pan X."/>
        </authorList>
    </citation>
    <scope>NUCLEOTIDE SEQUENCE</scope>
    <source>
        <strain evidence="3">B1949</strain>
    </source>
</reference>
<feature type="region of interest" description="Disordered" evidence="1">
    <location>
        <begin position="30"/>
        <end position="70"/>
    </location>
</feature>
<name>A0ABT0BE27_9SPHN</name>